<dbReference type="RefSeq" id="WP_240269436.1">
    <property type="nucleotide sequence ID" value="NZ_JAKSXN010000026.1"/>
</dbReference>
<dbReference type="EMBL" id="JBHTKZ010000023">
    <property type="protein sequence ID" value="MFD1182304.1"/>
    <property type="molecule type" value="Genomic_DNA"/>
</dbReference>
<feature type="transmembrane region" description="Helical" evidence="1">
    <location>
        <begin position="34"/>
        <end position="57"/>
    </location>
</feature>
<reference evidence="3" key="1">
    <citation type="journal article" date="2019" name="Int. J. Syst. Evol. Microbiol.">
        <title>The Global Catalogue of Microorganisms (GCM) 10K type strain sequencing project: providing services to taxonomists for standard genome sequencing and annotation.</title>
        <authorList>
            <consortium name="The Broad Institute Genomics Platform"/>
            <consortium name="The Broad Institute Genome Sequencing Center for Infectious Disease"/>
            <person name="Wu L."/>
            <person name="Ma J."/>
        </authorList>
    </citation>
    <scope>NUCLEOTIDE SEQUENCE [LARGE SCALE GENOMIC DNA]</scope>
    <source>
        <strain evidence="3">CCUG 48216</strain>
    </source>
</reference>
<evidence type="ECO:0000313" key="3">
    <source>
        <dbReference type="Proteomes" id="UP001597211"/>
    </source>
</evidence>
<evidence type="ECO:0000256" key="1">
    <source>
        <dbReference type="SAM" id="Phobius"/>
    </source>
</evidence>
<evidence type="ECO:0000313" key="2">
    <source>
        <dbReference type="EMBL" id="MFD1182304.1"/>
    </source>
</evidence>
<comment type="caution">
    <text evidence="2">The sequence shown here is derived from an EMBL/GenBank/DDBJ whole genome shotgun (WGS) entry which is preliminary data.</text>
</comment>
<feature type="transmembrane region" description="Helical" evidence="1">
    <location>
        <begin position="63"/>
        <end position="87"/>
    </location>
</feature>
<keyword evidence="1" id="KW-0812">Transmembrane</keyword>
<dbReference type="Proteomes" id="UP001597211">
    <property type="component" value="Unassembled WGS sequence"/>
</dbReference>
<proteinExistence type="predicted"/>
<accession>A0ABW3SC00</accession>
<keyword evidence="1" id="KW-1133">Transmembrane helix</keyword>
<dbReference type="InterPro" id="IPR019277">
    <property type="entry name" value="DUF2304"/>
</dbReference>
<keyword evidence="1" id="KW-0472">Membrane</keyword>
<feature type="transmembrane region" description="Helical" evidence="1">
    <location>
        <begin position="6"/>
        <end position="22"/>
    </location>
</feature>
<dbReference type="Pfam" id="PF10066">
    <property type="entry name" value="DUF2304"/>
    <property type="match status" value="1"/>
</dbReference>
<gene>
    <name evidence="2" type="ORF">ACFQ2Z_13130</name>
</gene>
<keyword evidence="3" id="KW-1185">Reference proteome</keyword>
<organism evidence="2 3">
    <name type="scientific">Paenibacillus timonensis</name>
    <dbReference type="NCBI Taxonomy" id="225915"/>
    <lineage>
        <taxon>Bacteria</taxon>
        <taxon>Bacillati</taxon>
        <taxon>Bacillota</taxon>
        <taxon>Bacilli</taxon>
        <taxon>Bacillales</taxon>
        <taxon>Paenibacillaceae</taxon>
        <taxon>Paenibacillus</taxon>
    </lineage>
</organism>
<protein>
    <submittedName>
        <fullName evidence="2">DUF2304 domain-containing protein</fullName>
    </submittedName>
</protein>
<sequence length="117" mass="13545">MAIYILSVFVAALFLVFVLELVRRQKLREQYSLLWILFSVVLLVCSMNVHFVEWLAAKLGVKYAPAVLFLFGLLFCFAFILHLTIVITRLTAQVLRLTQEVVILKEREAVRDHGQNH</sequence>
<name>A0ABW3SC00_9BACL</name>